<dbReference type="EMBL" id="MAYT01000032">
    <property type="protein sequence ID" value="OCA80921.1"/>
    <property type="molecule type" value="Genomic_DNA"/>
</dbReference>
<dbReference type="GO" id="GO:0050660">
    <property type="term" value="F:flavin adenine dinucleotide binding"/>
    <property type="evidence" value="ECO:0007669"/>
    <property type="project" value="TreeGrafter"/>
</dbReference>
<comment type="caution">
    <text evidence="7">The sequence shown here is derived from an EMBL/GenBank/DDBJ whole genome shotgun (WGS) entry which is preliminary data.</text>
</comment>
<dbReference type="PANTHER" id="PTHR18968">
    <property type="entry name" value="THIAMINE PYROPHOSPHATE ENZYMES"/>
    <property type="match status" value="1"/>
</dbReference>
<dbReference type="InterPro" id="IPR011766">
    <property type="entry name" value="TPP_enzyme_TPP-bd"/>
</dbReference>
<feature type="domain" description="Thiamine pyrophosphate enzyme central" evidence="4">
    <location>
        <begin position="192"/>
        <end position="326"/>
    </location>
</feature>
<feature type="domain" description="Thiamine pyrophosphate enzyme TPP-binding" evidence="5">
    <location>
        <begin position="387"/>
        <end position="533"/>
    </location>
</feature>
<dbReference type="InterPro" id="IPR029061">
    <property type="entry name" value="THDP-binding"/>
</dbReference>
<dbReference type="NCBIfam" id="NF006052">
    <property type="entry name" value="PRK08199.1"/>
    <property type="match status" value="1"/>
</dbReference>
<protein>
    <submittedName>
        <fullName evidence="7">Acetolactate synthase</fullName>
    </submittedName>
</protein>
<gene>
    <name evidence="7" type="ORF">A8F95_17615</name>
</gene>
<dbReference type="Pfam" id="PF02775">
    <property type="entry name" value="TPP_enzyme_C"/>
    <property type="match status" value="1"/>
</dbReference>
<evidence type="ECO:0000313" key="7">
    <source>
        <dbReference type="EMBL" id="OCA80921.1"/>
    </source>
</evidence>
<dbReference type="GO" id="GO:0000287">
    <property type="term" value="F:magnesium ion binding"/>
    <property type="evidence" value="ECO:0007669"/>
    <property type="project" value="InterPro"/>
</dbReference>
<reference evidence="8" key="1">
    <citation type="submission" date="2016-05" db="EMBL/GenBank/DDBJ databases">
        <authorList>
            <person name="Liu B."/>
            <person name="Wang J."/>
            <person name="Zhu Y."/>
            <person name="Liu G."/>
            <person name="Chen Q."/>
            <person name="Chen Z."/>
            <person name="Lan J."/>
            <person name="Che J."/>
            <person name="Ge C."/>
            <person name="Shi H."/>
            <person name="Pan Z."/>
            <person name="Liu X."/>
        </authorList>
    </citation>
    <scope>NUCLEOTIDE SEQUENCE [LARGE SCALE GENOMIC DNA]</scope>
    <source>
        <strain evidence="8">FJAT-27215</strain>
    </source>
</reference>
<dbReference type="Gene3D" id="3.40.50.1220">
    <property type="entry name" value="TPP-binding domain"/>
    <property type="match status" value="1"/>
</dbReference>
<keyword evidence="2 3" id="KW-0786">Thiamine pyrophosphate</keyword>
<dbReference type="InterPro" id="IPR000399">
    <property type="entry name" value="TPP-bd_CS"/>
</dbReference>
<dbReference type="GO" id="GO:0009099">
    <property type="term" value="P:L-valine biosynthetic process"/>
    <property type="evidence" value="ECO:0007669"/>
    <property type="project" value="TreeGrafter"/>
</dbReference>
<dbReference type="CDD" id="cd07035">
    <property type="entry name" value="TPP_PYR_POX_like"/>
    <property type="match status" value="1"/>
</dbReference>
<dbReference type="SUPFAM" id="SSF52518">
    <property type="entry name" value="Thiamin diphosphate-binding fold (THDP-binding)"/>
    <property type="match status" value="2"/>
</dbReference>
<evidence type="ECO:0000259" key="6">
    <source>
        <dbReference type="Pfam" id="PF02776"/>
    </source>
</evidence>
<dbReference type="Proteomes" id="UP000092578">
    <property type="component" value="Unassembled WGS sequence"/>
</dbReference>
<dbReference type="Pfam" id="PF00205">
    <property type="entry name" value="TPP_enzyme_M"/>
    <property type="match status" value="1"/>
</dbReference>
<dbReference type="PANTHER" id="PTHR18968:SF120">
    <property type="entry name" value="ACETOLACTATE SYNTHASE LARGE SUBUNIT"/>
    <property type="match status" value="1"/>
</dbReference>
<dbReference type="AlphaFoldDB" id="A0A1B9AAY1"/>
<dbReference type="GO" id="GO:0009097">
    <property type="term" value="P:isoleucine biosynthetic process"/>
    <property type="evidence" value="ECO:0007669"/>
    <property type="project" value="TreeGrafter"/>
</dbReference>
<dbReference type="InterPro" id="IPR045229">
    <property type="entry name" value="TPP_enz"/>
</dbReference>
<dbReference type="GO" id="GO:0005948">
    <property type="term" value="C:acetolactate synthase complex"/>
    <property type="evidence" value="ECO:0007669"/>
    <property type="project" value="TreeGrafter"/>
</dbReference>
<evidence type="ECO:0000259" key="5">
    <source>
        <dbReference type="Pfam" id="PF02775"/>
    </source>
</evidence>
<sequence>MKMVNLSGGQAIVKVMEKEGIRKAFCVPGESYLGVIDALYEHPSIQLISTRHEGGASFMAEAYAKASGGTGVCMATRGPGAANLSIGLHTAMQDSTPLVALIGQVERPFKGKEAFQEVDFTAFFSHLCKWAVEIESVERIPELLHRAFYIARSGRPGPVVVSLPHDMLADTAEYIEQHVQQESVPVPSDAAVRTALEKIRTAERPIIIAGGGVTRTKSADLLVRFAETMNVPVVTAFRRFDAFPNSHSHYAGSLGFGSDKGLLDYIKQADLVIALGTRFSQVTTQDYTLLGEQTKLIQVDISPDSIGKVYSPILGITADVKQFLQKAIEGAVPVKDEERERAVVNLHAAYLSFSSAPKDYADQYVDMDGMLYDIVQAFPQDAILTSDAGNFFGWLSRYYRFDHQNTYIGPTSGAMGYGLPAAIGAKIAQPDKMVVSFSGDGGFMMTMQELETAARFNVPVIAIVVNNNMYGTIRAHQEKHFPGRVVATELSNANFAELAKLFGCYGEQVTKNEDFLPALEKAKASGRPAVIEVLTNPAILSASQSKVIHSNAERIN</sequence>
<dbReference type="InterPro" id="IPR029035">
    <property type="entry name" value="DHS-like_NAD/FAD-binding_dom"/>
</dbReference>
<evidence type="ECO:0000256" key="2">
    <source>
        <dbReference type="ARBA" id="ARBA00023052"/>
    </source>
</evidence>
<dbReference type="GO" id="GO:0030976">
    <property type="term" value="F:thiamine pyrophosphate binding"/>
    <property type="evidence" value="ECO:0007669"/>
    <property type="project" value="InterPro"/>
</dbReference>
<dbReference type="Pfam" id="PF02776">
    <property type="entry name" value="TPP_enzyme_N"/>
    <property type="match status" value="1"/>
</dbReference>
<dbReference type="Gene3D" id="3.40.50.970">
    <property type="match status" value="2"/>
</dbReference>
<evidence type="ECO:0000256" key="1">
    <source>
        <dbReference type="ARBA" id="ARBA00007812"/>
    </source>
</evidence>
<dbReference type="RefSeq" id="WP_065412365.1">
    <property type="nucleotide sequence ID" value="NZ_MAYT01000032.1"/>
</dbReference>
<dbReference type="PROSITE" id="PS00187">
    <property type="entry name" value="TPP_ENZYMES"/>
    <property type="match status" value="1"/>
</dbReference>
<keyword evidence="8" id="KW-1185">Reference proteome</keyword>
<dbReference type="CDD" id="cd00568">
    <property type="entry name" value="TPP_enzymes"/>
    <property type="match status" value="1"/>
</dbReference>
<evidence type="ECO:0000259" key="4">
    <source>
        <dbReference type="Pfam" id="PF00205"/>
    </source>
</evidence>
<organism evidence="7 8">
    <name type="scientific">Pseudobacillus wudalianchiensis</name>
    <dbReference type="NCBI Taxonomy" id="1743143"/>
    <lineage>
        <taxon>Bacteria</taxon>
        <taxon>Bacillati</taxon>
        <taxon>Bacillota</taxon>
        <taxon>Bacilli</taxon>
        <taxon>Bacillales</taxon>
        <taxon>Bacillaceae</taxon>
        <taxon>Pseudobacillus</taxon>
    </lineage>
</organism>
<feature type="domain" description="Thiamine pyrophosphate enzyme N-terminal TPP-binding" evidence="6">
    <location>
        <begin position="7"/>
        <end position="122"/>
    </location>
</feature>
<dbReference type="GO" id="GO:0003984">
    <property type="term" value="F:acetolactate synthase activity"/>
    <property type="evidence" value="ECO:0007669"/>
    <property type="project" value="TreeGrafter"/>
</dbReference>
<evidence type="ECO:0000313" key="8">
    <source>
        <dbReference type="Proteomes" id="UP000092578"/>
    </source>
</evidence>
<proteinExistence type="inferred from homology"/>
<comment type="similarity">
    <text evidence="1 3">Belongs to the TPP enzyme family.</text>
</comment>
<accession>A0A1B9AAY1</accession>
<evidence type="ECO:0000256" key="3">
    <source>
        <dbReference type="RuleBase" id="RU362132"/>
    </source>
</evidence>
<dbReference type="SUPFAM" id="SSF52467">
    <property type="entry name" value="DHS-like NAD/FAD-binding domain"/>
    <property type="match status" value="1"/>
</dbReference>
<dbReference type="InterPro" id="IPR012001">
    <property type="entry name" value="Thiamin_PyroP_enz_TPP-bd_dom"/>
</dbReference>
<dbReference type="InterPro" id="IPR012000">
    <property type="entry name" value="Thiamin_PyroP_enz_cen_dom"/>
</dbReference>
<dbReference type="FunFam" id="3.40.50.970:FF:000007">
    <property type="entry name" value="Acetolactate synthase"/>
    <property type="match status" value="1"/>
</dbReference>
<name>A0A1B9AAY1_9BACI</name>